<keyword evidence="1" id="KW-0808">Transferase</keyword>
<dbReference type="InterPro" id="IPR045038">
    <property type="entry name" value="AIG2-like"/>
</dbReference>
<dbReference type="Proteomes" id="UP001183414">
    <property type="component" value="Unassembled WGS sequence"/>
</dbReference>
<evidence type="ECO:0000256" key="1">
    <source>
        <dbReference type="ARBA" id="ARBA00022679"/>
    </source>
</evidence>
<name>A0ABU2NSP9_9ACTN</name>
<dbReference type="Gene3D" id="3.10.490.10">
    <property type="entry name" value="Gamma-glutamyl cyclotransferase-like"/>
    <property type="match status" value="1"/>
</dbReference>
<evidence type="ECO:0000256" key="2">
    <source>
        <dbReference type="ARBA" id="ARBA00030602"/>
    </source>
</evidence>
<evidence type="ECO:0000313" key="4">
    <source>
        <dbReference type="EMBL" id="MDT0380007.1"/>
    </source>
</evidence>
<sequence>MESRLAHEDMPLFVYGTLCFEEVLRALLRRVPYSEPAALAGWRAAALARRPYPGLVPAPGGLARGRLLRGLTPEECAVLDAFEGAEYTMRAVAVDGGRAARTYVWRGGDVLAEDWDAERYAERVIAAYGR</sequence>
<dbReference type="SUPFAM" id="SSF110857">
    <property type="entry name" value="Gamma-glutamyl cyclotransferase-like"/>
    <property type="match status" value="1"/>
</dbReference>
<accession>A0ABU2NSP9</accession>
<keyword evidence="5" id="KW-1185">Reference proteome</keyword>
<dbReference type="InterPro" id="IPR013024">
    <property type="entry name" value="GGCT-like"/>
</dbReference>
<dbReference type="RefSeq" id="WP_311673784.1">
    <property type="nucleotide sequence ID" value="NZ_JAVREQ010000012.1"/>
</dbReference>
<dbReference type="PANTHER" id="PTHR31544">
    <property type="entry name" value="AIG2-LIKE PROTEIN D"/>
    <property type="match status" value="1"/>
</dbReference>
<dbReference type="CDD" id="cd06661">
    <property type="entry name" value="GGCT_like"/>
    <property type="match status" value="1"/>
</dbReference>
<evidence type="ECO:0000313" key="5">
    <source>
        <dbReference type="Proteomes" id="UP001183414"/>
    </source>
</evidence>
<dbReference type="Pfam" id="PF06094">
    <property type="entry name" value="GGACT"/>
    <property type="match status" value="1"/>
</dbReference>
<dbReference type="InterPro" id="IPR009288">
    <property type="entry name" value="AIG2-like_dom"/>
</dbReference>
<dbReference type="EMBL" id="JAVREQ010000012">
    <property type="protein sequence ID" value="MDT0380007.1"/>
    <property type="molecule type" value="Genomic_DNA"/>
</dbReference>
<protein>
    <recommendedName>
        <fullName evidence="2">Putative gamma-glutamylcyclotransferase</fullName>
    </recommendedName>
</protein>
<feature type="domain" description="Gamma-glutamylcyclotransferase AIG2-like" evidence="3">
    <location>
        <begin position="12"/>
        <end position="116"/>
    </location>
</feature>
<dbReference type="PANTHER" id="PTHR31544:SF2">
    <property type="entry name" value="AIG2-LIKE PROTEIN D"/>
    <property type="match status" value="1"/>
</dbReference>
<evidence type="ECO:0000259" key="3">
    <source>
        <dbReference type="Pfam" id="PF06094"/>
    </source>
</evidence>
<reference evidence="5" key="1">
    <citation type="submission" date="2023-07" db="EMBL/GenBank/DDBJ databases">
        <title>30 novel species of actinomycetes from the DSMZ collection.</title>
        <authorList>
            <person name="Nouioui I."/>
        </authorList>
    </citation>
    <scope>NUCLEOTIDE SEQUENCE [LARGE SCALE GENOMIC DNA]</scope>
    <source>
        <strain evidence="5">DSM 42041</strain>
    </source>
</reference>
<gene>
    <name evidence="4" type="ORF">RM572_14685</name>
</gene>
<proteinExistence type="predicted"/>
<organism evidence="4 5">
    <name type="scientific">Streptomyces hazeniae</name>
    <dbReference type="NCBI Taxonomy" id="3075538"/>
    <lineage>
        <taxon>Bacteria</taxon>
        <taxon>Bacillati</taxon>
        <taxon>Actinomycetota</taxon>
        <taxon>Actinomycetes</taxon>
        <taxon>Kitasatosporales</taxon>
        <taxon>Streptomycetaceae</taxon>
        <taxon>Streptomyces</taxon>
    </lineage>
</organism>
<dbReference type="InterPro" id="IPR036568">
    <property type="entry name" value="GGCT-like_sf"/>
</dbReference>
<comment type="caution">
    <text evidence="4">The sequence shown here is derived from an EMBL/GenBank/DDBJ whole genome shotgun (WGS) entry which is preliminary data.</text>
</comment>